<evidence type="ECO:0000256" key="1">
    <source>
        <dbReference type="SAM" id="MobiDB-lite"/>
    </source>
</evidence>
<keyword evidence="2" id="KW-1133">Transmembrane helix</keyword>
<keyword evidence="2" id="KW-0812">Transmembrane</keyword>
<keyword evidence="4" id="KW-1185">Reference proteome</keyword>
<gene>
    <name evidence="3" type="ORF">KGM_205731</name>
</gene>
<reference evidence="3 4" key="1">
    <citation type="journal article" date="2011" name="Cell">
        <title>The monarch butterfly genome yields insights into long-distance migration.</title>
        <authorList>
            <person name="Zhan S."/>
            <person name="Merlin C."/>
            <person name="Boore J.L."/>
            <person name="Reppert S.M."/>
        </authorList>
    </citation>
    <scope>NUCLEOTIDE SEQUENCE [LARGE SCALE GENOMIC DNA]</scope>
    <source>
        <strain evidence="3">F-2</strain>
    </source>
</reference>
<dbReference type="InParanoid" id="A0A212FDX8"/>
<organism evidence="3 4">
    <name type="scientific">Danaus plexippus plexippus</name>
    <dbReference type="NCBI Taxonomy" id="278856"/>
    <lineage>
        <taxon>Eukaryota</taxon>
        <taxon>Metazoa</taxon>
        <taxon>Ecdysozoa</taxon>
        <taxon>Arthropoda</taxon>
        <taxon>Hexapoda</taxon>
        <taxon>Insecta</taxon>
        <taxon>Pterygota</taxon>
        <taxon>Neoptera</taxon>
        <taxon>Endopterygota</taxon>
        <taxon>Lepidoptera</taxon>
        <taxon>Glossata</taxon>
        <taxon>Ditrysia</taxon>
        <taxon>Papilionoidea</taxon>
        <taxon>Nymphalidae</taxon>
        <taxon>Danainae</taxon>
        <taxon>Danaini</taxon>
        <taxon>Danaina</taxon>
        <taxon>Danaus</taxon>
        <taxon>Danaus</taxon>
    </lineage>
</organism>
<dbReference type="KEGG" id="dpl:KGM_205731"/>
<feature type="transmembrane region" description="Helical" evidence="2">
    <location>
        <begin position="12"/>
        <end position="32"/>
    </location>
</feature>
<evidence type="ECO:0000256" key="2">
    <source>
        <dbReference type="SAM" id="Phobius"/>
    </source>
</evidence>
<evidence type="ECO:0000313" key="3">
    <source>
        <dbReference type="EMBL" id="OWR51942.1"/>
    </source>
</evidence>
<accession>A0A212FDX8</accession>
<proteinExistence type="predicted"/>
<dbReference type="AlphaFoldDB" id="A0A212FDX8"/>
<comment type="caution">
    <text evidence="3">The sequence shown here is derived from an EMBL/GenBank/DDBJ whole genome shotgun (WGS) entry which is preliminary data.</text>
</comment>
<sequence length="151" mass="16850">MADIKQLKYLLVQVMILLSIIAITGHLSGNYWERYVRRREISRIKSSLNYLKDTVTRIGSTYDILHEEVAGLSINPAVGDGENLYISRRNFCNATTITKYPLKATGVGDSLVERPTKTECKHSSNAKSTENQETNKQCIKTGEANGGIITK</sequence>
<feature type="region of interest" description="Disordered" evidence="1">
    <location>
        <begin position="118"/>
        <end position="138"/>
    </location>
</feature>
<dbReference type="Proteomes" id="UP000007151">
    <property type="component" value="Unassembled WGS sequence"/>
</dbReference>
<dbReference type="EMBL" id="AGBW02008995">
    <property type="protein sequence ID" value="OWR51942.1"/>
    <property type="molecule type" value="Genomic_DNA"/>
</dbReference>
<evidence type="ECO:0000313" key="4">
    <source>
        <dbReference type="Proteomes" id="UP000007151"/>
    </source>
</evidence>
<feature type="compositionally biased region" description="Polar residues" evidence="1">
    <location>
        <begin position="123"/>
        <end position="138"/>
    </location>
</feature>
<protein>
    <submittedName>
        <fullName evidence="3">Uncharacterized protein</fullName>
    </submittedName>
</protein>
<name>A0A212FDX8_DANPL</name>
<keyword evidence="2" id="KW-0472">Membrane</keyword>